<organism evidence="1 2">
    <name type="scientific">Cylicostephanus goldi</name>
    <name type="common">Nematode worm</name>
    <dbReference type="NCBI Taxonomy" id="71465"/>
    <lineage>
        <taxon>Eukaryota</taxon>
        <taxon>Metazoa</taxon>
        <taxon>Ecdysozoa</taxon>
        <taxon>Nematoda</taxon>
        <taxon>Chromadorea</taxon>
        <taxon>Rhabditida</taxon>
        <taxon>Rhabditina</taxon>
        <taxon>Rhabditomorpha</taxon>
        <taxon>Strongyloidea</taxon>
        <taxon>Strongylidae</taxon>
        <taxon>Cylicostephanus</taxon>
    </lineage>
</organism>
<dbReference type="Proteomes" id="UP000271889">
    <property type="component" value="Unassembled WGS sequence"/>
</dbReference>
<gene>
    <name evidence="1" type="ORF">CGOC_LOCUS159</name>
</gene>
<keyword evidence="2" id="KW-1185">Reference proteome</keyword>
<evidence type="ECO:0000313" key="1">
    <source>
        <dbReference type="EMBL" id="VDK43345.1"/>
    </source>
</evidence>
<proteinExistence type="predicted"/>
<reference evidence="1 2" key="1">
    <citation type="submission" date="2018-11" db="EMBL/GenBank/DDBJ databases">
        <authorList>
            <consortium name="Pathogen Informatics"/>
        </authorList>
    </citation>
    <scope>NUCLEOTIDE SEQUENCE [LARGE SCALE GENOMIC DNA]</scope>
</reference>
<dbReference type="AlphaFoldDB" id="A0A3P6QRR0"/>
<protein>
    <submittedName>
        <fullName evidence="1">Uncharacterized protein</fullName>
    </submittedName>
</protein>
<evidence type="ECO:0000313" key="2">
    <source>
        <dbReference type="Proteomes" id="UP000271889"/>
    </source>
</evidence>
<dbReference type="EMBL" id="UYRV01000194">
    <property type="protein sequence ID" value="VDK43345.1"/>
    <property type="molecule type" value="Genomic_DNA"/>
</dbReference>
<name>A0A3P6QRR0_CYLGO</name>
<sequence>MNPALLVDPDPAYVPFCPSGFQSCQSENVFAYPHVYSIFQGVTREPNPVITSRHEDEKATQSSQMSRAFEFFDGAPTRENTQTEESYSVREYDRDDAIGKSRHKRTSFKSIDGEDVCKPTAVDSQKSDVSSQIAFCANYVN</sequence>
<accession>A0A3P6QRR0</accession>